<reference evidence="2" key="1">
    <citation type="journal article" date="2024" name="Front. Bioeng. Biotechnol.">
        <title>Genome-scale model development and genomic sequencing of the oleaginous clade Lipomyces.</title>
        <authorList>
            <person name="Czajka J.J."/>
            <person name="Han Y."/>
            <person name="Kim J."/>
            <person name="Mondo S.J."/>
            <person name="Hofstad B.A."/>
            <person name="Robles A."/>
            <person name="Haridas S."/>
            <person name="Riley R."/>
            <person name="LaButti K."/>
            <person name="Pangilinan J."/>
            <person name="Andreopoulos W."/>
            <person name="Lipzen A."/>
            <person name="Yan J."/>
            <person name="Wang M."/>
            <person name="Ng V."/>
            <person name="Grigoriev I.V."/>
            <person name="Spatafora J.W."/>
            <person name="Magnuson J.K."/>
            <person name="Baker S.E."/>
            <person name="Pomraning K.R."/>
        </authorList>
    </citation>
    <scope>NUCLEOTIDE SEQUENCE [LARGE SCALE GENOMIC DNA]</scope>
    <source>
        <strain evidence="2">CBS 7786</strain>
    </source>
</reference>
<dbReference type="EMBL" id="MU971339">
    <property type="protein sequence ID" value="KAK9240442.1"/>
    <property type="molecule type" value="Genomic_DNA"/>
</dbReference>
<gene>
    <name evidence="1" type="ORF">V1525DRAFT_453893</name>
</gene>
<dbReference type="Proteomes" id="UP001433508">
    <property type="component" value="Unassembled WGS sequence"/>
</dbReference>
<organism evidence="1 2">
    <name type="scientific">Lipomyces kononenkoae</name>
    <name type="common">Yeast</name>
    <dbReference type="NCBI Taxonomy" id="34357"/>
    <lineage>
        <taxon>Eukaryota</taxon>
        <taxon>Fungi</taxon>
        <taxon>Dikarya</taxon>
        <taxon>Ascomycota</taxon>
        <taxon>Saccharomycotina</taxon>
        <taxon>Lipomycetes</taxon>
        <taxon>Lipomycetales</taxon>
        <taxon>Lipomycetaceae</taxon>
        <taxon>Lipomyces</taxon>
    </lineage>
</organism>
<name>A0ACC3TC29_LIPKO</name>
<proteinExistence type="predicted"/>
<sequence length="516" mass="56843">MHVSVSTRVQYYNLAICHAVRSTRFIISFLCQLSHSAHNPRASSGYTNTMGAALSIPFLALPALSTVGSYVISCCGAAACTTLCTACKTCSSSLSTRIAYALLFMANSILSWVMLTNWAIDKLEGITKNYMKFSCFGSECTGFAAVHRINFALAVFHFVLGIVLIGVYSLRNKRADIQNGFWGPKIIAWLGLVVVSFLIPDGFFVFWGNYIAIIGAFIFVIYGLILLVDFAHSWAEMCLNKIETYDSPLWRFILIGSTLGMYIGSLVLTILMYVFFAKSGCAMNEAAITVNLILMFIVSAISVNPTVQEYNPQAGLAQSAIVSVYCTYLTMSAVAGEPDDRLCNPLIRSRGTRTASVILGAIFTFLAIAYTTIRAATRSGNNEDQYGYGYQSVTQTVTSQPTGNSMRAEAIRAAVDSGSLPQSALYELDDESDDENESSQTEYNYSVFHFIFFLATQWTATLLTMQVNKDEDEGFVPVGRTYFYTWVKIVSAWICFALYTWTLVAPIVAPDRFGQL</sequence>
<evidence type="ECO:0000313" key="2">
    <source>
        <dbReference type="Proteomes" id="UP001433508"/>
    </source>
</evidence>
<protein>
    <submittedName>
        <fullName evidence="1">Serine incorporator/TMS membrane protein</fullName>
    </submittedName>
</protein>
<keyword evidence="2" id="KW-1185">Reference proteome</keyword>
<comment type="caution">
    <text evidence="1">The sequence shown here is derived from an EMBL/GenBank/DDBJ whole genome shotgun (WGS) entry which is preliminary data.</text>
</comment>
<evidence type="ECO:0000313" key="1">
    <source>
        <dbReference type="EMBL" id="KAK9240442.1"/>
    </source>
</evidence>
<accession>A0ACC3TC29</accession>